<dbReference type="EMBL" id="JACXVP010000002">
    <property type="protein sequence ID" value="KAG5620328.1"/>
    <property type="molecule type" value="Genomic_DNA"/>
</dbReference>
<dbReference type="Proteomes" id="UP000824120">
    <property type="component" value="Chromosome 2"/>
</dbReference>
<organism evidence="1 2">
    <name type="scientific">Solanum commersonii</name>
    <name type="common">Commerson's wild potato</name>
    <name type="synonym">Commerson's nightshade</name>
    <dbReference type="NCBI Taxonomy" id="4109"/>
    <lineage>
        <taxon>Eukaryota</taxon>
        <taxon>Viridiplantae</taxon>
        <taxon>Streptophyta</taxon>
        <taxon>Embryophyta</taxon>
        <taxon>Tracheophyta</taxon>
        <taxon>Spermatophyta</taxon>
        <taxon>Magnoliopsida</taxon>
        <taxon>eudicotyledons</taxon>
        <taxon>Gunneridae</taxon>
        <taxon>Pentapetalae</taxon>
        <taxon>asterids</taxon>
        <taxon>lamiids</taxon>
        <taxon>Solanales</taxon>
        <taxon>Solanaceae</taxon>
        <taxon>Solanoideae</taxon>
        <taxon>Solaneae</taxon>
        <taxon>Solanum</taxon>
    </lineage>
</organism>
<name>A0A9J6A7G3_SOLCO</name>
<gene>
    <name evidence="1" type="ORF">H5410_005546</name>
</gene>
<evidence type="ECO:0000313" key="2">
    <source>
        <dbReference type="Proteomes" id="UP000824120"/>
    </source>
</evidence>
<comment type="caution">
    <text evidence="1">The sequence shown here is derived from an EMBL/GenBank/DDBJ whole genome shotgun (WGS) entry which is preliminary data.</text>
</comment>
<reference evidence="1 2" key="1">
    <citation type="submission" date="2020-09" db="EMBL/GenBank/DDBJ databases">
        <title>De no assembly of potato wild relative species, Solanum commersonii.</title>
        <authorList>
            <person name="Cho K."/>
        </authorList>
    </citation>
    <scope>NUCLEOTIDE SEQUENCE [LARGE SCALE GENOMIC DNA]</scope>
    <source>
        <strain evidence="1">LZ3.2</strain>
        <tissue evidence="1">Leaf</tissue>
    </source>
</reference>
<accession>A0A9J6A7G3</accession>
<sequence>MESPLLGSALPPNVGLSSANPNLVGLQCGYWTPDGKPKKINIPNIGNNVGTILCKRKEKNLFLKGTTPEDFEDENISLMTKRFSRMLKKGQVFQRRNSQKTIEKSNRSSLSQVWKFGSPYQVLSNKRYKVKEEQFGESKRNQE</sequence>
<protein>
    <submittedName>
        <fullName evidence="1">Uncharacterized protein</fullName>
    </submittedName>
</protein>
<dbReference type="AlphaFoldDB" id="A0A9J6A7G3"/>
<proteinExistence type="predicted"/>
<keyword evidence="2" id="KW-1185">Reference proteome</keyword>
<evidence type="ECO:0000313" key="1">
    <source>
        <dbReference type="EMBL" id="KAG5620328.1"/>
    </source>
</evidence>